<name>A0A2N7S2U4_9MICC</name>
<gene>
    <name evidence="6" type="ORF">CIK84_02380</name>
</gene>
<evidence type="ECO:0000259" key="5">
    <source>
        <dbReference type="Pfam" id="PF00155"/>
    </source>
</evidence>
<dbReference type="PROSITE" id="PS00105">
    <property type="entry name" value="AA_TRANSFER_CLASS_1"/>
    <property type="match status" value="1"/>
</dbReference>
<dbReference type="Pfam" id="PF00155">
    <property type="entry name" value="Aminotran_1_2"/>
    <property type="match status" value="1"/>
</dbReference>
<dbReference type="InterPro" id="IPR004838">
    <property type="entry name" value="NHTrfase_class1_PyrdxlP-BS"/>
</dbReference>
<comment type="caution">
    <text evidence="6">The sequence shown here is derived from an EMBL/GenBank/DDBJ whole genome shotgun (WGS) entry which is preliminary data.</text>
</comment>
<keyword evidence="3 4" id="KW-0808">Transferase</keyword>
<dbReference type="InterPro" id="IPR019880">
    <property type="entry name" value="OxyQ"/>
</dbReference>
<protein>
    <recommendedName>
        <fullName evidence="4">Aminotransferase</fullName>
        <ecNumber evidence="4">2.6.1.-</ecNumber>
    </recommendedName>
</protein>
<dbReference type="InterPro" id="IPR015424">
    <property type="entry name" value="PyrdxlP-dep_Trfase"/>
</dbReference>
<evidence type="ECO:0000256" key="1">
    <source>
        <dbReference type="ARBA" id="ARBA00001933"/>
    </source>
</evidence>
<dbReference type="EMBL" id="PNQX01000001">
    <property type="protein sequence ID" value="PMQ20481.1"/>
    <property type="molecule type" value="Genomic_DNA"/>
</dbReference>
<dbReference type="NCBIfam" id="TIGR03539">
    <property type="entry name" value="DapC_actino"/>
    <property type="match status" value="1"/>
</dbReference>
<dbReference type="InterPro" id="IPR015422">
    <property type="entry name" value="PyrdxlP-dep_Trfase_small"/>
</dbReference>
<accession>A0A2N7S2U4</accession>
<dbReference type="AlphaFoldDB" id="A0A2N7S2U4"/>
<proteinExistence type="inferred from homology"/>
<evidence type="ECO:0000313" key="7">
    <source>
        <dbReference type="Proteomes" id="UP000235739"/>
    </source>
</evidence>
<dbReference type="GO" id="GO:0008483">
    <property type="term" value="F:transaminase activity"/>
    <property type="evidence" value="ECO:0007669"/>
    <property type="project" value="UniProtKB-KW"/>
</dbReference>
<dbReference type="GO" id="GO:0030170">
    <property type="term" value="F:pyridoxal phosphate binding"/>
    <property type="evidence" value="ECO:0007669"/>
    <property type="project" value="InterPro"/>
</dbReference>
<dbReference type="Gene3D" id="3.90.1150.10">
    <property type="entry name" value="Aspartate Aminotransferase, domain 1"/>
    <property type="match status" value="1"/>
</dbReference>
<feature type="domain" description="Aminotransferase class I/classII large" evidence="5">
    <location>
        <begin position="26"/>
        <end position="365"/>
    </location>
</feature>
<dbReference type="RefSeq" id="WP_102597404.1">
    <property type="nucleotide sequence ID" value="NZ_JABUYH010000007.1"/>
</dbReference>
<dbReference type="InterPro" id="IPR004839">
    <property type="entry name" value="Aminotransferase_I/II_large"/>
</dbReference>
<sequence>MLELPDYPWNQLAPYRKQASAYPGGVVDLSIGTPIDDTPQLIQQALADAANSHGYPTTHGTLEVRQAIVDWFARRRNVTTLSTDDVMPTVGSKEMVAWLPLFLGLGAGDIVVRPKIAYPTYDIGAQLVGATPIATDDLSELTAEQRAQVKLIWVNSPGNPTGKVLDAAQLAGIVAQAREMGAVVASDECYAELGWDEYEGKIPSILDPEVNGGNLDDLFALYSLSKQSNLAGYRAAFVAGAPNLMPALVNSRKHAGMILPGPIQHAMAVALNDDAHVAVQRELYRARRAALRPALENFGLTIEDSVAGLYLWCTDSRPSFQTIEALAELGIVAGPGVFYGSAGERHVRVSLTASDERIAAAVERLNSSANR</sequence>
<dbReference type="InterPro" id="IPR015421">
    <property type="entry name" value="PyrdxlP-dep_Trfase_major"/>
</dbReference>
<evidence type="ECO:0000256" key="4">
    <source>
        <dbReference type="RuleBase" id="RU000481"/>
    </source>
</evidence>
<dbReference type="SUPFAM" id="SSF53383">
    <property type="entry name" value="PLP-dependent transferases"/>
    <property type="match status" value="1"/>
</dbReference>
<organism evidence="6 7">
    <name type="scientific">Glutamicibacter arilaitensis</name>
    <dbReference type="NCBI Taxonomy" id="256701"/>
    <lineage>
        <taxon>Bacteria</taxon>
        <taxon>Bacillati</taxon>
        <taxon>Actinomycetota</taxon>
        <taxon>Actinomycetes</taxon>
        <taxon>Micrococcales</taxon>
        <taxon>Micrococcaceae</taxon>
        <taxon>Glutamicibacter</taxon>
    </lineage>
</organism>
<dbReference type="Gene3D" id="3.40.640.10">
    <property type="entry name" value="Type I PLP-dependent aspartate aminotransferase-like (Major domain)"/>
    <property type="match status" value="1"/>
</dbReference>
<dbReference type="InterPro" id="IPR050881">
    <property type="entry name" value="LL-DAP_aminotransferase"/>
</dbReference>
<dbReference type="EC" id="2.6.1.-" evidence="4"/>
<evidence type="ECO:0000313" key="6">
    <source>
        <dbReference type="EMBL" id="PMQ20481.1"/>
    </source>
</evidence>
<comment type="cofactor">
    <cofactor evidence="1 4">
        <name>pyridoxal 5'-phosphate</name>
        <dbReference type="ChEBI" id="CHEBI:597326"/>
    </cofactor>
</comment>
<comment type="similarity">
    <text evidence="4">Belongs to the class-I pyridoxal-phosphate-dependent aminotransferase family.</text>
</comment>
<dbReference type="Proteomes" id="UP000235739">
    <property type="component" value="Unassembled WGS sequence"/>
</dbReference>
<keyword evidence="2 4" id="KW-0032">Aminotransferase</keyword>
<dbReference type="PANTHER" id="PTHR42832:SF3">
    <property type="entry name" value="L-GLUTAMINE--4-(METHYLSULFANYL)-2-OXOBUTANOATE AMINOTRANSFERASE"/>
    <property type="match status" value="1"/>
</dbReference>
<dbReference type="PANTHER" id="PTHR42832">
    <property type="entry name" value="AMINO ACID AMINOTRANSFERASE"/>
    <property type="match status" value="1"/>
</dbReference>
<evidence type="ECO:0000256" key="2">
    <source>
        <dbReference type="ARBA" id="ARBA00022576"/>
    </source>
</evidence>
<dbReference type="CDD" id="cd00609">
    <property type="entry name" value="AAT_like"/>
    <property type="match status" value="1"/>
</dbReference>
<reference evidence="6 7" key="1">
    <citation type="journal article" date="2017" name="Elife">
        <title>Extensive horizontal gene transfer in cheese-associated bacteria.</title>
        <authorList>
            <person name="Bonham K.S."/>
            <person name="Wolfe B.E."/>
            <person name="Dutton R.J."/>
        </authorList>
    </citation>
    <scope>NUCLEOTIDE SEQUENCE [LARGE SCALE GENOMIC DNA]</scope>
    <source>
        <strain evidence="6 7">JB182</strain>
    </source>
</reference>
<evidence type="ECO:0000256" key="3">
    <source>
        <dbReference type="ARBA" id="ARBA00022679"/>
    </source>
</evidence>